<comment type="caution">
    <text evidence="1">The sequence shown here is derived from an EMBL/GenBank/DDBJ whole genome shotgun (WGS) entry which is preliminary data.</text>
</comment>
<sequence>MEEEEESSESVEEEESIGGLSMQDEDDMNIEQMLKDGEQVNEKEVDSDPFCLAETINNVMGIKDPVEDEVILPAVEGETVSSSWSRPPDMGRILGFEMKGTKNDLKLLINGMGEKMVDQ</sequence>
<protein>
    <submittedName>
        <fullName evidence="1">Uncharacterized protein</fullName>
    </submittedName>
</protein>
<name>A0ACB9DG18_9ASTR</name>
<reference evidence="2" key="1">
    <citation type="journal article" date="2022" name="Mol. Ecol. Resour.">
        <title>The genomes of chicory, endive, great burdock and yacon provide insights into Asteraceae palaeo-polyploidization history and plant inulin production.</title>
        <authorList>
            <person name="Fan W."/>
            <person name="Wang S."/>
            <person name="Wang H."/>
            <person name="Wang A."/>
            <person name="Jiang F."/>
            <person name="Liu H."/>
            <person name="Zhao H."/>
            <person name="Xu D."/>
            <person name="Zhang Y."/>
        </authorList>
    </citation>
    <scope>NUCLEOTIDE SEQUENCE [LARGE SCALE GENOMIC DNA]</scope>
    <source>
        <strain evidence="2">cv. Yunnan</strain>
    </source>
</reference>
<proteinExistence type="predicted"/>
<organism evidence="1 2">
    <name type="scientific">Smallanthus sonchifolius</name>
    <dbReference type="NCBI Taxonomy" id="185202"/>
    <lineage>
        <taxon>Eukaryota</taxon>
        <taxon>Viridiplantae</taxon>
        <taxon>Streptophyta</taxon>
        <taxon>Embryophyta</taxon>
        <taxon>Tracheophyta</taxon>
        <taxon>Spermatophyta</taxon>
        <taxon>Magnoliopsida</taxon>
        <taxon>eudicotyledons</taxon>
        <taxon>Gunneridae</taxon>
        <taxon>Pentapetalae</taxon>
        <taxon>asterids</taxon>
        <taxon>campanulids</taxon>
        <taxon>Asterales</taxon>
        <taxon>Asteraceae</taxon>
        <taxon>Asteroideae</taxon>
        <taxon>Heliantheae alliance</taxon>
        <taxon>Millerieae</taxon>
        <taxon>Smallanthus</taxon>
    </lineage>
</organism>
<evidence type="ECO:0000313" key="2">
    <source>
        <dbReference type="Proteomes" id="UP001056120"/>
    </source>
</evidence>
<reference evidence="1 2" key="2">
    <citation type="journal article" date="2022" name="Mol. Ecol. Resour.">
        <title>The genomes of chicory, endive, great burdock and yacon provide insights into Asteraceae paleo-polyploidization history and plant inulin production.</title>
        <authorList>
            <person name="Fan W."/>
            <person name="Wang S."/>
            <person name="Wang H."/>
            <person name="Wang A."/>
            <person name="Jiang F."/>
            <person name="Liu H."/>
            <person name="Zhao H."/>
            <person name="Xu D."/>
            <person name="Zhang Y."/>
        </authorList>
    </citation>
    <scope>NUCLEOTIDE SEQUENCE [LARGE SCALE GENOMIC DNA]</scope>
    <source>
        <strain evidence="2">cv. Yunnan</strain>
        <tissue evidence="1">Leaves</tissue>
    </source>
</reference>
<gene>
    <name evidence="1" type="ORF">L1987_58419</name>
</gene>
<dbReference type="EMBL" id="CM042036">
    <property type="protein sequence ID" value="KAI3745308.1"/>
    <property type="molecule type" value="Genomic_DNA"/>
</dbReference>
<accession>A0ACB9DG18</accession>
<dbReference type="Proteomes" id="UP001056120">
    <property type="component" value="Linkage Group LG19"/>
</dbReference>
<keyword evidence="2" id="KW-1185">Reference proteome</keyword>
<evidence type="ECO:0000313" key="1">
    <source>
        <dbReference type="EMBL" id="KAI3745308.1"/>
    </source>
</evidence>